<accession>H0JL50</accession>
<dbReference type="EMBL" id="AHBW01000026">
    <property type="protein sequence ID" value="EHK86385.1"/>
    <property type="molecule type" value="Genomic_DNA"/>
</dbReference>
<sequence length="185" mass="20231">MTAPAVNPDASRIWDEAEVYVVERSAVTDISTLIPATVTAEPNAAWEFVGLIDAAAGIPVTPELEIVHYDAFGHSRYRSKARKGTVSTGFTALEDNSVTRKFVLPGSEPGKIGAPKGVYFYTMYVLRDEDIITDIWVSLRPALFELGAFTKAEGEQEMYAITVHHANDPNRDVFERVETAAPTGP</sequence>
<evidence type="ECO:0000313" key="1">
    <source>
        <dbReference type="EMBL" id="EHK86385.1"/>
    </source>
</evidence>
<organism evidence="1 2">
    <name type="scientific">Rhodococcus pyridinivorans AK37</name>
    <dbReference type="NCBI Taxonomy" id="1114960"/>
    <lineage>
        <taxon>Bacteria</taxon>
        <taxon>Bacillati</taxon>
        <taxon>Actinomycetota</taxon>
        <taxon>Actinomycetes</taxon>
        <taxon>Mycobacteriales</taxon>
        <taxon>Nocardiaceae</taxon>
        <taxon>Rhodococcus</taxon>
    </lineage>
</organism>
<dbReference type="AlphaFoldDB" id="H0JL50"/>
<comment type="caution">
    <text evidence="1">The sequence shown here is derived from an EMBL/GenBank/DDBJ whole genome shotgun (WGS) entry which is preliminary data.</text>
</comment>
<dbReference type="Proteomes" id="UP000005064">
    <property type="component" value="Unassembled WGS sequence"/>
</dbReference>
<reference evidence="1 2" key="1">
    <citation type="submission" date="2011-12" db="EMBL/GenBank/DDBJ databases">
        <authorList>
            <person name="Kriszt B."/>
            <person name="Tancsics A."/>
            <person name="Cserhati M."/>
            <person name="Toth A."/>
            <person name="Nagy I."/>
            <person name="Horvath B."/>
            <person name="Tamura T."/>
            <person name="Kukolya J."/>
            <person name="Szoboszlay S."/>
        </authorList>
    </citation>
    <scope>NUCLEOTIDE SEQUENCE [LARGE SCALE GENOMIC DNA]</scope>
    <source>
        <strain evidence="1 2">AK37</strain>
    </source>
</reference>
<name>H0JL50_9NOCA</name>
<protein>
    <recommendedName>
        <fullName evidence="3">Major tail protein</fullName>
    </recommendedName>
</protein>
<proteinExistence type="predicted"/>
<evidence type="ECO:0000313" key="2">
    <source>
        <dbReference type="Proteomes" id="UP000005064"/>
    </source>
</evidence>
<gene>
    <name evidence="1" type="ORF">AK37_01517</name>
</gene>
<dbReference type="RefSeq" id="WP_006550300.1">
    <property type="nucleotide sequence ID" value="NZ_AHBW01000026.1"/>
</dbReference>
<dbReference type="PATRIC" id="fig|1114960.4.peg.290"/>
<evidence type="ECO:0008006" key="3">
    <source>
        <dbReference type="Google" id="ProtNLM"/>
    </source>
</evidence>